<sequence>MIWLTWRQSRGGAVMVFGTLVALVAVLALSGPGLAADYSEGITACLRDGDCTRFFDRFFDEYQTPFLGVTVIVLVLPALAGLFWGAPLITNELEAGTHLLVWNQTITRTRWLAVKLGLTGLAAMAAAGIAGLAVTWWSGPLDRSAEPGFTLMDPLVFGARGIAPVGYTAFAFILGVTVGILVRRTLPAMALTLVIFAAVQIAMPSLVRPHLMPPVRAVLELGPANIDQFLVPGDGSPRVLLDSAVPGQTGAWVLSSRLLDPSGRPLGDGMAEAVLPISVASGPCARQEGGGDPKGHMEACVAEINRLGYRQAATYHPFERFWAFQWIETGVYALLTLVLTGLCFRWVRRRLS</sequence>
<keyword evidence="1" id="KW-0812">Transmembrane</keyword>
<dbReference type="AlphaFoldDB" id="A0A366LUD2"/>
<feature type="transmembrane region" description="Helical" evidence="1">
    <location>
        <begin position="66"/>
        <end position="90"/>
    </location>
</feature>
<gene>
    <name evidence="2" type="ORF">DP939_24570</name>
</gene>
<comment type="caution">
    <text evidence="2">The sequence shown here is derived from an EMBL/GenBank/DDBJ whole genome shotgun (WGS) entry which is preliminary data.</text>
</comment>
<name>A0A366LUD2_9ACTN</name>
<dbReference type="RefSeq" id="WP_113983107.1">
    <property type="nucleotide sequence ID" value="NZ_QMEY01000011.1"/>
</dbReference>
<reference evidence="2 3" key="1">
    <citation type="submission" date="2018-06" db="EMBL/GenBank/DDBJ databases">
        <title>Sphaerisporangium craniellae sp. nov., isolated from a marine sponge in the South China Sea.</title>
        <authorList>
            <person name="Li L."/>
        </authorList>
    </citation>
    <scope>NUCLEOTIDE SEQUENCE [LARGE SCALE GENOMIC DNA]</scope>
    <source>
        <strain evidence="2 3">LHW63015</strain>
    </source>
</reference>
<feature type="transmembrane region" description="Helical" evidence="1">
    <location>
        <begin position="188"/>
        <end position="207"/>
    </location>
</feature>
<keyword evidence="3" id="KW-1185">Reference proteome</keyword>
<feature type="transmembrane region" description="Helical" evidence="1">
    <location>
        <begin position="111"/>
        <end position="137"/>
    </location>
</feature>
<dbReference type="Proteomes" id="UP000253303">
    <property type="component" value="Unassembled WGS sequence"/>
</dbReference>
<protein>
    <submittedName>
        <fullName evidence="2">ABC transporter permease</fullName>
    </submittedName>
</protein>
<dbReference type="OrthoDB" id="3579673at2"/>
<proteinExistence type="predicted"/>
<evidence type="ECO:0000256" key="1">
    <source>
        <dbReference type="SAM" id="Phobius"/>
    </source>
</evidence>
<keyword evidence="1" id="KW-0472">Membrane</keyword>
<accession>A0A366LUD2</accession>
<evidence type="ECO:0000313" key="3">
    <source>
        <dbReference type="Proteomes" id="UP000253303"/>
    </source>
</evidence>
<feature type="transmembrane region" description="Helical" evidence="1">
    <location>
        <begin position="329"/>
        <end position="347"/>
    </location>
</feature>
<dbReference type="EMBL" id="QMEY01000011">
    <property type="protein sequence ID" value="RBQ17541.1"/>
    <property type="molecule type" value="Genomic_DNA"/>
</dbReference>
<keyword evidence="1" id="KW-1133">Transmembrane helix</keyword>
<evidence type="ECO:0000313" key="2">
    <source>
        <dbReference type="EMBL" id="RBQ17541.1"/>
    </source>
</evidence>
<organism evidence="2 3">
    <name type="scientific">Spongiactinospora rosea</name>
    <dbReference type="NCBI Taxonomy" id="2248750"/>
    <lineage>
        <taxon>Bacteria</taxon>
        <taxon>Bacillati</taxon>
        <taxon>Actinomycetota</taxon>
        <taxon>Actinomycetes</taxon>
        <taxon>Streptosporangiales</taxon>
        <taxon>Streptosporangiaceae</taxon>
        <taxon>Spongiactinospora</taxon>
    </lineage>
</organism>
<feature type="transmembrane region" description="Helical" evidence="1">
    <location>
        <begin position="157"/>
        <end position="181"/>
    </location>
</feature>